<dbReference type="Proteomes" id="UP001604277">
    <property type="component" value="Unassembled WGS sequence"/>
</dbReference>
<protein>
    <submittedName>
        <fullName evidence="1">Uncharacterized protein</fullName>
    </submittedName>
</protein>
<dbReference type="EMBL" id="JBFOLJ010000004">
    <property type="protein sequence ID" value="KAL2544702.1"/>
    <property type="molecule type" value="Genomic_DNA"/>
</dbReference>
<evidence type="ECO:0000313" key="2">
    <source>
        <dbReference type="Proteomes" id="UP001604277"/>
    </source>
</evidence>
<dbReference type="AlphaFoldDB" id="A0ABD1W558"/>
<dbReference type="PANTHER" id="PTHR33527:SF14">
    <property type="entry name" value="OS07G0274300 PROTEIN"/>
    <property type="match status" value="1"/>
</dbReference>
<name>A0ABD1W558_9LAMI</name>
<proteinExistence type="predicted"/>
<evidence type="ECO:0000313" key="1">
    <source>
        <dbReference type="EMBL" id="KAL2544702.1"/>
    </source>
</evidence>
<accession>A0ABD1W558</accession>
<keyword evidence="2" id="KW-1185">Reference proteome</keyword>
<comment type="caution">
    <text evidence="1">The sequence shown here is derived from an EMBL/GenBank/DDBJ whole genome shotgun (WGS) entry which is preliminary data.</text>
</comment>
<organism evidence="1 2">
    <name type="scientific">Forsythia ovata</name>
    <dbReference type="NCBI Taxonomy" id="205694"/>
    <lineage>
        <taxon>Eukaryota</taxon>
        <taxon>Viridiplantae</taxon>
        <taxon>Streptophyta</taxon>
        <taxon>Embryophyta</taxon>
        <taxon>Tracheophyta</taxon>
        <taxon>Spermatophyta</taxon>
        <taxon>Magnoliopsida</taxon>
        <taxon>eudicotyledons</taxon>
        <taxon>Gunneridae</taxon>
        <taxon>Pentapetalae</taxon>
        <taxon>asterids</taxon>
        <taxon>lamiids</taxon>
        <taxon>Lamiales</taxon>
        <taxon>Oleaceae</taxon>
        <taxon>Forsythieae</taxon>
        <taxon>Forsythia</taxon>
    </lineage>
</organism>
<reference evidence="2" key="1">
    <citation type="submission" date="2024-07" db="EMBL/GenBank/DDBJ databases">
        <title>Two chromosome-level genome assemblies of Korean endemic species Abeliophyllum distichum and Forsythia ovata (Oleaceae).</title>
        <authorList>
            <person name="Jang H."/>
        </authorList>
    </citation>
    <scope>NUCLEOTIDE SEQUENCE [LARGE SCALE GENOMIC DNA]</scope>
</reference>
<dbReference type="PANTHER" id="PTHR33527">
    <property type="entry name" value="OS07G0274300 PROTEIN"/>
    <property type="match status" value="1"/>
</dbReference>
<gene>
    <name evidence="1" type="ORF">Fot_13935</name>
</gene>
<sequence length="228" mass="25886">MQEVMPDEQVLYAINVLLRPSFIRAILNGQTKAKFAINGKHLWMCKFVPKNERSSLHLPARLKGEEVETDGEMTLTSSPFKLQMKMSKKVELKRVITKLNDLLDTSHEVELKRVPTKEKDLLDTGLFCVDDGNYAITADRDLDSCSYDFGLSFLKFSRFIRKTSNGLLIGPHPSKLFQSGIPKTQKVALTSDPSKLEMKMSKKVELKRVLTKLNNLLNTSHKFKSSPN</sequence>